<evidence type="ECO:0000313" key="10">
    <source>
        <dbReference type="EMBL" id="CAB1129225.1"/>
    </source>
</evidence>
<dbReference type="EMBL" id="LR778114">
    <property type="protein sequence ID" value="CAB1129225.1"/>
    <property type="molecule type" value="Genomic_DNA"/>
</dbReference>
<evidence type="ECO:0000256" key="4">
    <source>
        <dbReference type="ARBA" id="ARBA00022840"/>
    </source>
</evidence>
<dbReference type="GO" id="GO:0045892">
    <property type="term" value="P:negative regulation of DNA-templated transcription"/>
    <property type="evidence" value="ECO:0007669"/>
    <property type="project" value="UniProtKB-UniRule"/>
</dbReference>
<gene>
    <name evidence="8 10" type="primary">nrdR</name>
    <name evidence="10" type="ORF">R50_1724</name>
</gene>
<keyword evidence="5 8" id="KW-0805">Transcription regulation</keyword>
<dbReference type="InterPro" id="IPR055173">
    <property type="entry name" value="NrdR-like_N"/>
</dbReference>
<keyword evidence="2 8" id="KW-0547">Nucleotide-binding</keyword>
<dbReference type="AlphaFoldDB" id="A0A6F8ZGV9"/>
<dbReference type="GO" id="GO:0005524">
    <property type="term" value="F:ATP binding"/>
    <property type="evidence" value="ECO:0007669"/>
    <property type="project" value="UniProtKB-UniRule"/>
</dbReference>
<dbReference type="GO" id="GO:0008270">
    <property type="term" value="F:zinc ion binding"/>
    <property type="evidence" value="ECO:0007669"/>
    <property type="project" value="InterPro"/>
</dbReference>
<comment type="function">
    <text evidence="8">Negatively regulates transcription of bacterial ribonucleotide reductase nrd genes and operons by binding to NrdR-boxes.</text>
</comment>
<dbReference type="Proteomes" id="UP000503399">
    <property type="component" value="Chromosome"/>
</dbReference>
<keyword evidence="6 8" id="KW-0238">DNA-binding</keyword>
<comment type="similarity">
    <text evidence="8">Belongs to the NrdR family.</text>
</comment>
<dbReference type="PANTHER" id="PTHR30455:SF2">
    <property type="entry name" value="TRANSCRIPTIONAL REPRESSOR NRDR"/>
    <property type="match status" value="1"/>
</dbReference>
<evidence type="ECO:0000313" key="11">
    <source>
        <dbReference type="Proteomes" id="UP000503399"/>
    </source>
</evidence>
<evidence type="ECO:0000256" key="5">
    <source>
        <dbReference type="ARBA" id="ARBA00023015"/>
    </source>
</evidence>
<evidence type="ECO:0000259" key="9">
    <source>
        <dbReference type="PROSITE" id="PS51161"/>
    </source>
</evidence>
<evidence type="ECO:0000256" key="3">
    <source>
        <dbReference type="ARBA" id="ARBA00022833"/>
    </source>
</evidence>
<comment type="caution">
    <text evidence="8">Lacks conserved residue(s) required for the propagation of feature annotation.</text>
</comment>
<dbReference type="PROSITE" id="PS51161">
    <property type="entry name" value="ATP_CONE"/>
    <property type="match status" value="1"/>
</dbReference>
<evidence type="ECO:0000256" key="7">
    <source>
        <dbReference type="ARBA" id="ARBA00023163"/>
    </source>
</evidence>
<keyword evidence="7 8" id="KW-0804">Transcription</keyword>
<dbReference type="NCBIfam" id="TIGR00244">
    <property type="entry name" value="transcriptional regulator NrdR"/>
    <property type="match status" value="1"/>
</dbReference>
<dbReference type="HAMAP" id="MF_00440">
    <property type="entry name" value="NrdR"/>
    <property type="match status" value="1"/>
</dbReference>
<proteinExistence type="inferred from homology"/>
<keyword evidence="11" id="KW-1185">Reference proteome</keyword>
<feature type="domain" description="ATP-cone" evidence="9">
    <location>
        <begin position="37"/>
        <end position="127"/>
    </location>
</feature>
<sequence length="148" mass="17610">MLDSRPAADNREIRRRRECPACHFRFTTRERVEEQTFWVIKRDGRREPFNREKILNGLLTACRKRPVPVEQLETLAAEVEQAIRERFAREVPTEVVGEEVITRLRALDEVAYVRFASVYRRFADAREFQEELKRLEPARQPEPAGERE</sequence>
<evidence type="ECO:0000256" key="1">
    <source>
        <dbReference type="ARBA" id="ARBA00022491"/>
    </source>
</evidence>
<keyword evidence="3" id="KW-0862">Zinc</keyword>
<dbReference type="Pfam" id="PF03477">
    <property type="entry name" value="ATP-cone"/>
    <property type="match status" value="1"/>
</dbReference>
<dbReference type="InterPro" id="IPR005144">
    <property type="entry name" value="ATP-cone_dom"/>
</dbReference>
<keyword evidence="1 8" id="KW-0678">Repressor</keyword>
<evidence type="ECO:0000256" key="6">
    <source>
        <dbReference type="ARBA" id="ARBA00023125"/>
    </source>
</evidence>
<dbReference type="GO" id="GO:0003677">
    <property type="term" value="F:DNA binding"/>
    <property type="evidence" value="ECO:0007669"/>
    <property type="project" value="UniProtKB-KW"/>
</dbReference>
<dbReference type="InterPro" id="IPR003796">
    <property type="entry name" value="RNR_NrdR-like"/>
</dbReference>
<reference evidence="10 11" key="1">
    <citation type="submission" date="2020-02" db="EMBL/GenBank/DDBJ databases">
        <authorList>
            <person name="Hogendoorn C."/>
        </authorList>
    </citation>
    <scope>NUCLEOTIDE SEQUENCE [LARGE SCALE GENOMIC DNA]</scope>
    <source>
        <strain evidence="10">R501</strain>
    </source>
</reference>
<evidence type="ECO:0000256" key="8">
    <source>
        <dbReference type="HAMAP-Rule" id="MF_00440"/>
    </source>
</evidence>
<dbReference type="Pfam" id="PF22811">
    <property type="entry name" value="Zn_ribbon_NrdR"/>
    <property type="match status" value="1"/>
</dbReference>
<evidence type="ECO:0000256" key="2">
    <source>
        <dbReference type="ARBA" id="ARBA00022741"/>
    </source>
</evidence>
<accession>A0A6F8ZGV9</accession>
<protein>
    <recommendedName>
        <fullName evidence="8">Transcriptional repressor NrdR</fullName>
    </recommendedName>
</protein>
<keyword evidence="4 8" id="KW-0067">ATP-binding</keyword>
<dbReference type="KEGG" id="hfv:R50_1724"/>
<organism evidence="10 11">
    <name type="scientific">Candidatus Hydrogenisulfobacillus filiaventi</name>
    <dbReference type="NCBI Taxonomy" id="2707344"/>
    <lineage>
        <taxon>Bacteria</taxon>
        <taxon>Bacillati</taxon>
        <taxon>Bacillota</taxon>
        <taxon>Clostridia</taxon>
        <taxon>Eubacteriales</taxon>
        <taxon>Clostridiales Family XVII. Incertae Sedis</taxon>
        <taxon>Candidatus Hydrogenisulfobacillus</taxon>
    </lineage>
</organism>
<dbReference type="PANTHER" id="PTHR30455">
    <property type="entry name" value="TRANSCRIPTIONAL REPRESSOR NRDR"/>
    <property type="match status" value="1"/>
</dbReference>
<name>A0A6F8ZGV9_9FIRM</name>